<sequence>MMKKLVYCFLLVACATAFEMYDENRAFPIDPNADSNYNEANYDYEELSPYRPEIREDPYQSLLLYRLFNSLQNRDDARLHLRYRPKFSMIENPLSSYGHIPYSELLDLKGGMAKKHAAGKVTPEESRETKDDVKKVRKGFSYVCYFKLCSIRLPVRPASA</sequence>
<name>A0ACC2QNU3_9NEOP</name>
<comment type="caution">
    <text evidence="1">The sequence shown here is derived from an EMBL/GenBank/DDBJ whole genome shotgun (WGS) entry which is preliminary data.</text>
</comment>
<proteinExistence type="predicted"/>
<protein>
    <submittedName>
        <fullName evidence="1">Uncharacterized protein</fullName>
    </submittedName>
</protein>
<evidence type="ECO:0000313" key="2">
    <source>
        <dbReference type="Proteomes" id="UP001231649"/>
    </source>
</evidence>
<reference evidence="1" key="1">
    <citation type="submission" date="2023-03" db="EMBL/GenBank/DDBJ databases">
        <title>Chromosome-level genomes of two armyworms, Mythimna separata and Mythimna loreyi, provide insights into the biosynthesis and reception of sex pheromones.</title>
        <authorList>
            <person name="Zhao H."/>
        </authorList>
    </citation>
    <scope>NUCLEOTIDE SEQUENCE</scope>
    <source>
        <strain evidence="1">BeijingLab</strain>
    </source>
</reference>
<accession>A0ACC2QNU3</accession>
<organism evidence="1 2">
    <name type="scientific">Mythimna loreyi</name>
    <dbReference type="NCBI Taxonomy" id="667449"/>
    <lineage>
        <taxon>Eukaryota</taxon>
        <taxon>Metazoa</taxon>
        <taxon>Ecdysozoa</taxon>
        <taxon>Arthropoda</taxon>
        <taxon>Hexapoda</taxon>
        <taxon>Insecta</taxon>
        <taxon>Pterygota</taxon>
        <taxon>Neoptera</taxon>
        <taxon>Endopterygota</taxon>
        <taxon>Lepidoptera</taxon>
        <taxon>Glossata</taxon>
        <taxon>Ditrysia</taxon>
        <taxon>Noctuoidea</taxon>
        <taxon>Noctuidae</taxon>
        <taxon>Noctuinae</taxon>
        <taxon>Hadenini</taxon>
        <taxon>Mythimna</taxon>
    </lineage>
</organism>
<dbReference type="Proteomes" id="UP001231649">
    <property type="component" value="Chromosome 16"/>
</dbReference>
<keyword evidence="2" id="KW-1185">Reference proteome</keyword>
<gene>
    <name evidence="1" type="ORF">PYW08_004213</name>
</gene>
<dbReference type="EMBL" id="CM056792">
    <property type="protein sequence ID" value="KAJ8721811.1"/>
    <property type="molecule type" value="Genomic_DNA"/>
</dbReference>
<evidence type="ECO:0000313" key="1">
    <source>
        <dbReference type="EMBL" id="KAJ8721811.1"/>
    </source>
</evidence>